<sequence length="152" mass="18188">MQRGVVTWLIIVFIIFPVVFNKSQTQDISNFPIFDERVTSENYVDRKIEIIERISNQLNQLYQETYRNCEHKNNEYHLEYESIESLWKCEEDDMNNMKGRSFNIDLVDFQMQIVQHFLDAFAYLNNQVVIFKQKCDISNATKELVNSSKEEN</sequence>
<name>A0A6P7G8I3_DIAVI</name>
<feature type="signal peptide" evidence="1">
    <location>
        <begin position="1"/>
        <end position="25"/>
    </location>
</feature>
<dbReference type="OrthoDB" id="10256463at2759"/>
<keyword evidence="1" id="KW-0732">Signal</keyword>
<protein>
    <submittedName>
        <fullName evidence="2">Uncharacterized protein LOC114338966</fullName>
    </submittedName>
</protein>
<dbReference type="RefSeq" id="XP_028145389.1">
    <property type="nucleotide sequence ID" value="XM_028289588.1"/>
</dbReference>
<evidence type="ECO:0000256" key="1">
    <source>
        <dbReference type="SAM" id="SignalP"/>
    </source>
</evidence>
<reference evidence="2" key="1">
    <citation type="submission" date="2025-08" db="UniProtKB">
        <authorList>
            <consortium name="RefSeq"/>
        </authorList>
    </citation>
    <scope>IDENTIFICATION</scope>
    <source>
        <tissue evidence="2">Whole insect</tissue>
    </source>
</reference>
<dbReference type="KEGG" id="dvv:114338966"/>
<proteinExistence type="predicted"/>
<evidence type="ECO:0000313" key="2">
    <source>
        <dbReference type="RefSeq" id="XP_028145389.1"/>
    </source>
</evidence>
<organism evidence="2">
    <name type="scientific">Diabrotica virgifera virgifera</name>
    <name type="common">western corn rootworm</name>
    <dbReference type="NCBI Taxonomy" id="50390"/>
    <lineage>
        <taxon>Eukaryota</taxon>
        <taxon>Metazoa</taxon>
        <taxon>Ecdysozoa</taxon>
        <taxon>Arthropoda</taxon>
        <taxon>Hexapoda</taxon>
        <taxon>Insecta</taxon>
        <taxon>Pterygota</taxon>
        <taxon>Neoptera</taxon>
        <taxon>Endopterygota</taxon>
        <taxon>Coleoptera</taxon>
        <taxon>Polyphaga</taxon>
        <taxon>Cucujiformia</taxon>
        <taxon>Chrysomeloidea</taxon>
        <taxon>Chrysomelidae</taxon>
        <taxon>Galerucinae</taxon>
        <taxon>Diabroticina</taxon>
        <taxon>Diabroticites</taxon>
        <taxon>Diabrotica</taxon>
    </lineage>
</organism>
<dbReference type="InParanoid" id="A0A6P7G8I3"/>
<gene>
    <name evidence="2" type="primary">LOC114338966</name>
</gene>
<accession>A0A6P7G8I3</accession>
<feature type="chain" id="PRO_5027596780" evidence="1">
    <location>
        <begin position="26"/>
        <end position="152"/>
    </location>
</feature>
<dbReference type="AlphaFoldDB" id="A0A6P7G8I3"/>